<feature type="region of interest" description="Disordered" evidence="2">
    <location>
        <begin position="264"/>
        <end position="309"/>
    </location>
</feature>
<name>A0A6A5UKK2_9PLEO</name>
<feature type="compositionally biased region" description="Acidic residues" evidence="2">
    <location>
        <begin position="893"/>
        <end position="912"/>
    </location>
</feature>
<feature type="compositionally biased region" description="Acidic residues" evidence="2">
    <location>
        <begin position="925"/>
        <end position="937"/>
    </location>
</feature>
<evidence type="ECO:0000256" key="1">
    <source>
        <dbReference type="SAM" id="Coils"/>
    </source>
</evidence>
<dbReference type="OrthoDB" id="5326588at2759"/>
<dbReference type="EMBL" id="ML976980">
    <property type="protein sequence ID" value="KAF1961597.1"/>
    <property type="molecule type" value="Genomic_DNA"/>
</dbReference>
<reference evidence="3" key="1">
    <citation type="journal article" date="2020" name="Stud. Mycol.">
        <title>101 Dothideomycetes genomes: a test case for predicting lifestyles and emergence of pathogens.</title>
        <authorList>
            <person name="Haridas S."/>
            <person name="Albert R."/>
            <person name="Binder M."/>
            <person name="Bloem J."/>
            <person name="Labutti K."/>
            <person name="Salamov A."/>
            <person name="Andreopoulos B."/>
            <person name="Baker S."/>
            <person name="Barry K."/>
            <person name="Bills G."/>
            <person name="Bluhm B."/>
            <person name="Cannon C."/>
            <person name="Castanera R."/>
            <person name="Culley D."/>
            <person name="Daum C."/>
            <person name="Ezra D."/>
            <person name="Gonzalez J."/>
            <person name="Henrissat B."/>
            <person name="Kuo A."/>
            <person name="Liang C."/>
            <person name="Lipzen A."/>
            <person name="Lutzoni F."/>
            <person name="Magnuson J."/>
            <person name="Mondo S."/>
            <person name="Nolan M."/>
            <person name="Ohm R."/>
            <person name="Pangilinan J."/>
            <person name="Park H.-J."/>
            <person name="Ramirez L."/>
            <person name="Alfaro M."/>
            <person name="Sun H."/>
            <person name="Tritt A."/>
            <person name="Yoshinaga Y."/>
            <person name="Zwiers L.-H."/>
            <person name="Turgeon B."/>
            <person name="Goodwin S."/>
            <person name="Spatafora J."/>
            <person name="Crous P."/>
            <person name="Grigoriev I."/>
        </authorList>
    </citation>
    <scope>NUCLEOTIDE SEQUENCE</scope>
    <source>
        <strain evidence="3">CBS 675.92</strain>
    </source>
</reference>
<evidence type="ECO:0000313" key="3">
    <source>
        <dbReference type="EMBL" id="KAF1961597.1"/>
    </source>
</evidence>
<feature type="compositionally biased region" description="Basic and acidic residues" evidence="2">
    <location>
        <begin position="277"/>
        <end position="290"/>
    </location>
</feature>
<accession>A0A6A5UKK2</accession>
<feature type="coiled-coil region" evidence="1">
    <location>
        <begin position="189"/>
        <end position="222"/>
    </location>
</feature>
<proteinExistence type="predicted"/>
<keyword evidence="4" id="KW-1185">Reference proteome</keyword>
<gene>
    <name evidence="3" type="ORF">CC80DRAFT_462884</name>
</gene>
<protein>
    <submittedName>
        <fullName evidence="3">Uncharacterized protein</fullName>
    </submittedName>
</protein>
<organism evidence="3 4">
    <name type="scientific">Byssothecium circinans</name>
    <dbReference type="NCBI Taxonomy" id="147558"/>
    <lineage>
        <taxon>Eukaryota</taxon>
        <taxon>Fungi</taxon>
        <taxon>Dikarya</taxon>
        <taxon>Ascomycota</taxon>
        <taxon>Pezizomycotina</taxon>
        <taxon>Dothideomycetes</taxon>
        <taxon>Pleosporomycetidae</taxon>
        <taxon>Pleosporales</taxon>
        <taxon>Massarineae</taxon>
        <taxon>Massarinaceae</taxon>
        <taxon>Byssothecium</taxon>
    </lineage>
</organism>
<evidence type="ECO:0000313" key="4">
    <source>
        <dbReference type="Proteomes" id="UP000800035"/>
    </source>
</evidence>
<evidence type="ECO:0000256" key="2">
    <source>
        <dbReference type="SAM" id="MobiDB-lite"/>
    </source>
</evidence>
<dbReference type="Proteomes" id="UP000800035">
    <property type="component" value="Unassembled WGS sequence"/>
</dbReference>
<keyword evidence="1" id="KW-0175">Coiled coil</keyword>
<feature type="region of interest" description="Disordered" evidence="2">
    <location>
        <begin position="893"/>
        <end position="937"/>
    </location>
</feature>
<sequence length="1411" mass="165319">MAENEVGICRARLLSDLSGQTPCDKEATSLDGRLCAFHSRQCQAMYLGYKKRNAELDTLSENPPSYLATSKTSLVVQEFKDVDEEDVLRQLHGYIFKRYVLLERVIKARKLHHSHFYAVDMDYGHEKYLTKLLNEKHVMAKALERLGKRGAEVMYEQKEWLDWVKHCQEEEESQRENESKKVKLESLLFKRHQKEIEGHHRAMKAKENKKREEKYLQQAYQQRLSEMSDEEREEWDPMQDVFGYERDNYVDLLKFFLMLKDQDDSASEETESPSSNKDSEGATKEPEKTLSKSAKKRAKKANAETKKLNETSKYNADAKGSNTIEMETRAQMRLRLQTPIRYERSTGYYFDADNGPVGIHAQTHPLPDNEVDQLLDEIAEVKHFLFCRQLLSQAALLPIALRSNSIDEFLVNESVTQEHLRDLCLKLERPKLQDVRDACADFVRQRDGDAHDLDDEASKEDDEEEERRPKRKSDKYIMKFREHKTMPDKYQTKREKAAKKARVGPKEIFGEDEQDAIVNFGKVTDEKDYKHKRTFITICGRKMYHYPSEKALSRGGWYHFSVIAKDSSLFDAVELCRNWNEFFELNILCLHHFFPAPKWTRFIGDLLRQQLLQLGFIPYFLSDKADKVTHYFQTGSRGMARRAHQVVEMRNFICGNIKRDDAVSRRFIQYLSMETWDLRALVRDRKTGEVLIQPPEEELWLVREKSGWGRAAKNEFDNTVEVGPEFFEKMDTIRQWHFSFEEYYDVYIWDAAPGRSYHLLQRKLEETLCRAMRVRELKDMFSACAPIFKTITKDKRTERMRSIKPGEDVESLWDGLSTTAHAWRFRPKNPQDMLEGIDDSFKYTDADELEDSILFPEEGSGEMKDNLFRAKPSVMEMFEHRPSLDMRRFVEDLDSEEELSDEDDELYDDEGSEYAAQNNDKDPEWDTESEMNEDSDGDHEFITQEEADLEDNIDGPIDVLRERFRRTTIANKSNPDYFLGVLRSPESAASWIPEGLRERPAHLMARLRSAMKQQKDYDRSHIGIEADFMRHIEREKSKVFKHAWHMGDLSHNALRRYIEFQVMISLMDDFTMSKLTPGPFELCKLLNLAPQFTEERRIVDDAFTAYASIALFYDATAFLNSRDGDIFKDPLSKLLNQAERAKDTTLLDRRSWRSNKTMPKEFWREWDALLKEHKKEEGDEVDEIYPLEWRMAMRGAIVRLFKAGIICSSYKNSATGLAIAGTTTPTPTTPPPHPRDLYIDYRPGIPPAHIVSHLVDPTPLTPAHLLATVRKFQTSHPAARFSVLRMWSAPHFYPLMLGIERRPMVSFMDDRRRVWEWKFIPKDMPFSEWSVHQQLSLRLEPYRRVLGKDKVMVARDLILVMGEDEKECRRLSEAVTFAVQTRPWRLEIDFWRSFVGVDGEFVGGLDGRWLE</sequence>
<feature type="compositionally biased region" description="Acidic residues" evidence="2">
    <location>
        <begin position="452"/>
        <end position="465"/>
    </location>
</feature>
<feature type="region of interest" description="Disordered" evidence="2">
    <location>
        <begin position="450"/>
        <end position="476"/>
    </location>
</feature>